<dbReference type="Gene3D" id="3.40.30.10">
    <property type="entry name" value="Glutaredoxin"/>
    <property type="match status" value="1"/>
</dbReference>
<feature type="transmembrane region" description="Helical" evidence="2">
    <location>
        <begin position="265"/>
        <end position="292"/>
    </location>
</feature>
<dbReference type="PANTHER" id="PTHR12151">
    <property type="entry name" value="ELECTRON TRANSPORT PROTIN SCO1/SENC FAMILY MEMBER"/>
    <property type="match status" value="1"/>
</dbReference>
<keyword evidence="2" id="KW-0812">Transmembrane</keyword>
<proteinExistence type="inferred from homology"/>
<evidence type="ECO:0000256" key="2">
    <source>
        <dbReference type="SAM" id="Phobius"/>
    </source>
</evidence>
<dbReference type="EMBL" id="UINC01032262">
    <property type="protein sequence ID" value="SVB19632.1"/>
    <property type="molecule type" value="Genomic_DNA"/>
</dbReference>
<sequence>MMSCMTRPNDLYFIYISVCLMVFVFPPCLCAQGGGFGGQPPSGGWTGTTAGPAAMEANASLAILDDVGIDQNIGKQIPLDLTFRDEKGNDVTLKELYRGKPVILTLVYYDCPMLCTDILNGLNRSLRPLSFSAGEEFDIITVSFDPRETPTLASEKKYQYVTSYGREGTTEGWRFLTGEPESIKALTDAVGFHYTYDDDAEQFAHGSSIMVTTPAGVVSHYFFGIEYPPSHLRLALIEASEDRLGSIYDQVALYCFHYDPKTGKYGMVIMNVIRLSGIATVVGMGAFMFIMIRRDRRKKSTSTTTEST</sequence>
<organism evidence="3">
    <name type="scientific">marine metagenome</name>
    <dbReference type="NCBI Taxonomy" id="408172"/>
    <lineage>
        <taxon>unclassified sequences</taxon>
        <taxon>metagenomes</taxon>
        <taxon>ecological metagenomes</taxon>
    </lineage>
</organism>
<protein>
    <recommendedName>
        <fullName evidence="4">Thioredoxin domain-containing protein</fullName>
    </recommendedName>
</protein>
<dbReference type="CDD" id="cd02968">
    <property type="entry name" value="SCO"/>
    <property type="match status" value="1"/>
</dbReference>
<dbReference type="Pfam" id="PF02630">
    <property type="entry name" value="SCO1-SenC"/>
    <property type="match status" value="1"/>
</dbReference>
<dbReference type="AlphaFoldDB" id="A0A382C1J2"/>
<evidence type="ECO:0000313" key="3">
    <source>
        <dbReference type="EMBL" id="SVB19632.1"/>
    </source>
</evidence>
<dbReference type="SUPFAM" id="SSF52833">
    <property type="entry name" value="Thioredoxin-like"/>
    <property type="match status" value="1"/>
</dbReference>
<evidence type="ECO:0000256" key="1">
    <source>
        <dbReference type="ARBA" id="ARBA00010996"/>
    </source>
</evidence>
<dbReference type="InterPro" id="IPR036249">
    <property type="entry name" value="Thioredoxin-like_sf"/>
</dbReference>
<dbReference type="PANTHER" id="PTHR12151:SF8">
    <property type="entry name" value="THIOREDOXIN DOMAIN-CONTAINING PROTEIN"/>
    <property type="match status" value="1"/>
</dbReference>
<evidence type="ECO:0008006" key="4">
    <source>
        <dbReference type="Google" id="ProtNLM"/>
    </source>
</evidence>
<comment type="similarity">
    <text evidence="1">Belongs to the SCO1/2 family.</text>
</comment>
<accession>A0A382C1J2</accession>
<keyword evidence="2" id="KW-1133">Transmembrane helix</keyword>
<keyword evidence="2" id="KW-0472">Membrane</keyword>
<reference evidence="3" key="1">
    <citation type="submission" date="2018-05" db="EMBL/GenBank/DDBJ databases">
        <authorList>
            <person name="Lanie J.A."/>
            <person name="Ng W.-L."/>
            <person name="Kazmierczak K.M."/>
            <person name="Andrzejewski T.M."/>
            <person name="Davidsen T.M."/>
            <person name="Wayne K.J."/>
            <person name="Tettelin H."/>
            <person name="Glass J.I."/>
            <person name="Rusch D."/>
            <person name="Podicherti R."/>
            <person name="Tsui H.-C.T."/>
            <person name="Winkler M.E."/>
        </authorList>
    </citation>
    <scope>NUCLEOTIDE SEQUENCE</scope>
</reference>
<name>A0A382C1J2_9ZZZZ</name>
<gene>
    <name evidence="3" type="ORF">METZ01_LOCUS172486</name>
</gene>
<dbReference type="InterPro" id="IPR003782">
    <property type="entry name" value="SCO1/SenC"/>
</dbReference>